<dbReference type="InterPro" id="IPR013083">
    <property type="entry name" value="Znf_RING/FYVE/PHD"/>
</dbReference>
<gene>
    <name evidence="8" type="ORF">CINCED_3A001212</name>
</gene>
<keyword evidence="1" id="KW-0479">Metal-binding</keyword>
<reference evidence="8 9" key="1">
    <citation type="submission" date="2019-08" db="EMBL/GenBank/DDBJ databases">
        <authorList>
            <person name="Alioto T."/>
            <person name="Alioto T."/>
            <person name="Gomez Garrido J."/>
        </authorList>
    </citation>
    <scope>NUCLEOTIDE SEQUENCE [LARGE SCALE GENOMIC DNA]</scope>
</reference>
<sequence>MGQTDNGAYSAVRLPALLGICAMVINQNKGQRLTNIPVGSRIGRSRTNFVLKINCILVFLPSEGTCRFGNRCWNSHDLGTIRSNSPININPDQRLIYVSTDDENSEPTLASNNSTAACSSMKSRRREQKPKNANKNSNETKSVWTLTNNITGEKLNGDQDAILLETVKQLNESENSLKTLRQQLRNKTDGDNFSWMEHHIEQSIESDLQCNICYELFIKPTVLNCSHTFCHECIESWTRRVNHCPTCRVFVKSKSHCLTMDTFLDKIAECLPEDIKARRESVKVERINNSRGAESANNRGRNRNSVRRRNNRNSMRRTLGVLWGERDRDGAEWNIALEEALFDPIRLGDVLGRNRNAGDEWDDAMSDSSTDRFYFLG</sequence>
<dbReference type="GO" id="GO:0061630">
    <property type="term" value="F:ubiquitin protein ligase activity"/>
    <property type="evidence" value="ECO:0007669"/>
    <property type="project" value="TreeGrafter"/>
</dbReference>
<dbReference type="Proteomes" id="UP000325440">
    <property type="component" value="Unassembled WGS sequence"/>
</dbReference>
<evidence type="ECO:0000313" key="9">
    <source>
        <dbReference type="Proteomes" id="UP000325440"/>
    </source>
</evidence>
<feature type="compositionally biased region" description="Polar residues" evidence="6">
    <location>
        <begin position="131"/>
        <end position="140"/>
    </location>
</feature>
<evidence type="ECO:0000259" key="7">
    <source>
        <dbReference type="PROSITE" id="PS50089"/>
    </source>
</evidence>
<evidence type="ECO:0000256" key="2">
    <source>
        <dbReference type="ARBA" id="ARBA00022771"/>
    </source>
</evidence>
<evidence type="ECO:0000313" key="8">
    <source>
        <dbReference type="EMBL" id="VVC33516.1"/>
    </source>
</evidence>
<dbReference type="PROSITE" id="PS50089">
    <property type="entry name" value="ZF_RING_2"/>
    <property type="match status" value="1"/>
</dbReference>
<keyword evidence="3" id="KW-0862">Zinc</keyword>
<protein>
    <submittedName>
        <fullName evidence="8">Zinc finger, RING-type,Zinc finger, RING/FYVE/PHD-type,Zinc finger, RING-type, conserved site</fullName>
    </submittedName>
</protein>
<evidence type="ECO:0000256" key="1">
    <source>
        <dbReference type="ARBA" id="ARBA00022723"/>
    </source>
</evidence>
<dbReference type="Gene3D" id="3.30.40.10">
    <property type="entry name" value="Zinc/RING finger domain, C3HC4 (zinc finger)"/>
    <property type="match status" value="1"/>
</dbReference>
<feature type="compositionally biased region" description="Basic residues" evidence="6">
    <location>
        <begin position="300"/>
        <end position="310"/>
    </location>
</feature>
<feature type="region of interest" description="Disordered" evidence="6">
    <location>
        <begin position="288"/>
        <end position="310"/>
    </location>
</feature>
<feature type="coiled-coil region" evidence="5">
    <location>
        <begin position="163"/>
        <end position="190"/>
    </location>
</feature>
<organism evidence="8 9">
    <name type="scientific">Cinara cedri</name>
    <dbReference type="NCBI Taxonomy" id="506608"/>
    <lineage>
        <taxon>Eukaryota</taxon>
        <taxon>Metazoa</taxon>
        <taxon>Ecdysozoa</taxon>
        <taxon>Arthropoda</taxon>
        <taxon>Hexapoda</taxon>
        <taxon>Insecta</taxon>
        <taxon>Pterygota</taxon>
        <taxon>Neoptera</taxon>
        <taxon>Paraneoptera</taxon>
        <taxon>Hemiptera</taxon>
        <taxon>Sternorrhyncha</taxon>
        <taxon>Aphidomorpha</taxon>
        <taxon>Aphidoidea</taxon>
        <taxon>Aphididae</taxon>
        <taxon>Lachninae</taxon>
        <taxon>Cinara</taxon>
    </lineage>
</organism>
<accession>A0A5E4MPB6</accession>
<dbReference type="PANTHER" id="PTHR23327">
    <property type="entry name" value="RING FINGER PROTEIN 127"/>
    <property type="match status" value="1"/>
</dbReference>
<dbReference type="GO" id="GO:0008270">
    <property type="term" value="F:zinc ion binding"/>
    <property type="evidence" value="ECO:0007669"/>
    <property type="project" value="UniProtKB-KW"/>
</dbReference>
<keyword evidence="5" id="KW-0175">Coiled coil</keyword>
<evidence type="ECO:0000256" key="4">
    <source>
        <dbReference type="PROSITE-ProRule" id="PRU00175"/>
    </source>
</evidence>
<evidence type="ECO:0000256" key="5">
    <source>
        <dbReference type="SAM" id="Coils"/>
    </source>
</evidence>
<dbReference type="InterPro" id="IPR001841">
    <property type="entry name" value="Znf_RING"/>
</dbReference>
<dbReference type="OrthoDB" id="5330228at2759"/>
<dbReference type="PROSITE" id="PS00518">
    <property type="entry name" value="ZF_RING_1"/>
    <property type="match status" value="1"/>
</dbReference>
<dbReference type="SUPFAM" id="SSF57850">
    <property type="entry name" value="RING/U-box"/>
    <property type="match status" value="1"/>
</dbReference>
<dbReference type="AlphaFoldDB" id="A0A5E4MPB6"/>
<evidence type="ECO:0000256" key="3">
    <source>
        <dbReference type="ARBA" id="ARBA00022833"/>
    </source>
</evidence>
<dbReference type="InterPro" id="IPR017907">
    <property type="entry name" value="Znf_RING_CS"/>
</dbReference>
<feature type="region of interest" description="Disordered" evidence="6">
    <location>
        <begin position="103"/>
        <end position="140"/>
    </location>
</feature>
<feature type="domain" description="RING-type" evidence="7">
    <location>
        <begin position="210"/>
        <end position="248"/>
    </location>
</feature>
<dbReference type="PANTHER" id="PTHR23327:SF42">
    <property type="entry name" value="LON PEPTIDASE N-TERMINAL DOMAIN AND RING FINGER PROTEIN C14F5.10C"/>
    <property type="match status" value="1"/>
</dbReference>
<dbReference type="SMART" id="SM00184">
    <property type="entry name" value="RING"/>
    <property type="match status" value="1"/>
</dbReference>
<keyword evidence="2 4" id="KW-0863">Zinc-finger</keyword>
<evidence type="ECO:0000256" key="6">
    <source>
        <dbReference type="SAM" id="MobiDB-lite"/>
    </source>
</evidence>
<keyword evidence="9" id="KW-1185">Reference proteome</keyword>
<dbReference type="Pfam" id="PF13923">
    <property type="entry name" value="zf-C3HC4_2"/>
    <property type="match status" value="1"/>
</dbReference>
<proteinExistence type="predicted"/>
<feature type="compositionally biased region" description="Polar residues" evidence="6">
    <location>
        <begin position="106"/>
        <end position="121"/>
    </location>
</feature>
<dbReference type="EMBL" id="CABPRJ010000970">
    <property type="protein sequence ID" value="VVC33516.1"/>
    <property type="molecule type" value="Genomic_DNA"/>
</dbReference>
<name>A0A5E4MPB6_9HEMI</name>